<accession>A0A871R5M6</accession>
<evidence type="ECO:0000313" key="2">
    <source>
        <dbReference type="EMBL" id="QOU19525.1"/>
    </source>
</evidence>
<dbReference type="Proteomes" id="UP000663131">
    <property type="component" value="Chromosome 6"/>
</dbReference>
<name>A0A871R5M6_DEKBR</name>
<feature type="region of interest" description="Disordered" evidence="1">
    <location>
        <begin position="82"/>
        <end position="103"/>
    </location>
</feature>
<feature type="compositionally biased region" description="Acidic residues" evidence="1">
    <location>
        <begin position="88"/>
        <end position="98"/>
    </location>
</feature>
<sequence length="139" mass="16175">MSDKKGGEESLKRPHTGSDTNQRKIKIRFKNFNPERQREARAVDALNERGNTTIPEKMDVVSKSNKLIEDVSEKYDALMKGETIDDEKMQEDEDDDETIPLYEGEMKEDWDLLEMKTQDRLRQLARQSIKAKLAAESER</sequence>
<dbReference type="RefSeq" id="XP_041136018.1">
    <property type="nucleotide sequence ID" value="XM_041282179.1"/>
</dbReference>
<dbReference type="KEGG" id="bbrx:BRETT_003674"/>
<dbReference type="GeneID" id="64575597"/>
<organism evidence="2 3">
    <name type="scientific">Dekkera bruxellensis</name>
    <name type="common">Brettanomyces custersii</name>
    <dbReference type="NCBI Taxonomy" id="5007"/>
    <lineage>
        <taxon>Eukaryota</taxon>
        <taxon>Fungi</taxon>
        <taxon>Dikarya</taxon>
        <taxon>Ascomycota</taxon>
        <taxon>Saccharomycotina</taxon>
        <taxon>Pichiomycetes</taxon>
        <taxon>Pichiales</taxon>
        <taxon>Pichiaceae</taxon>
        <taxon>Brettanomyces</taxon>
    </lineage>
</organism>
<dbReference type="AlphaFoldDB" id="A0A871R5M6"/>
<dbReference type="EMBL" id="CP063134">
    <property type="protein sequence ID" value="QOU19525.1"/>
    <property type="molecule type" value="Genomic_DNA"/>
</dbReference>
<feature type="region of interest" description="Disordered" evidence="1">
    <location>
        <begin position="1"/>
        <end position="28"/>
    </location>
</feature>
<evidence type="ECO:0000313" key="3">
    <source>
        <dbReference type="Proteomes" id="UP000663131"/>
    </source>
</evidence>
<reference evidence="2" key="2">
    <citation type="journal article" name="BMC Genomics">
        <title>New genome assemblies reveal patterns of domestication and adaptation across Brettanomyces (Dekkera) species.</title>
        <authorList>
            <person name="Roach M.J."/>
            <person name="Borneman A.R."/>
        </authorList>
    </citation>
    <scope>NUCLEOTIDE SEQUENCE</scope>
    <source>
        <strain evidence="2">UCD 2041</strain>
    </source>
</reference>
<evidence type="ECO:0000256" key="1">
    <source>
        <dbReference type="SAM" id="MobiDB-lite"/>
    </source>
</evidence>
<proteinExistence type="predicted"/>
<gene>
    <name evidence="2" type="ORF">BRETT_003674</name>
</gene>
<reference evidence="2" key="1">
    <citation type="submission" date="2020-10" db="EMBL/GenBank/DDBJ databases">
        <authorList>
            <person name="Palmer J.M."/>
        </authorList>
    </citation>
    <scope>NUCLEOTIDE SEQUENCE</scope>
    <source>
        <strain evidence="2">UCD 2041</strain>
    </source>
</reference>
<protein>
    <submittedName>
        <fullName evidence="2">Uncharacterized protein</fullName>
    </submittedName>
</protein>
<feature type="compositionally biased region" description="Basic and acidic residues" evidence="1">
    <location>
        <begin position="1"/>
        <end position="12"/>
    </location>
</feature>